<dbReference type="Pfam" id="PF00106">
    <property type="entry name" value="adh_short"/>
    <property type="match status" value="1"/>
</dbReference>
<keyword evidence="3" id="KW-1185">Reference proteome</keyword>
<dbReference type="RefSeq" id="WP_163383406.1">
    <property type="nucleotide sequence ID" value="NZ_JAUFQS010000047.1"/>
</dbReference>
<proteinExistence type="predicted"/>
<comment type="caution">
    <text evidence="2">The sequence shown here is derived from an EMBL/GenBank/DDBJ whole genome shotgun (WGS) entry which is preliminary data.</text>
</comment>
<dbReference type="PANTHER" id="PTHR43157:SF31">
    <property type="entry name" value="PHOSPHATIDYLINOSITOL-GLYCAN BIOSYNTHESIS CLASS F PROTEIN"/>
    <property type="match status" value="1"/>
</dbReference>
<evidence type="ECO:0000313" key="2">
    <source>
        <dbReference type="EMBL" id="MDN3690079.1"/>
    </source>
</evidence>
<dbReference type="InterPro" id="IPR036291">
    <property type="entry name" value="NAD(P)-bd_dom_sf"/>
</dbReference>
<dbReference type="EMBL" id="JAUFQS010000047">
    <property type="protein sequence ID" value="MDN3690079.1"/>
    <property type="molecule type" value="Genomic_DNA"/>
</dbReference>
<sequence>MKNKTCLVTGANTGIGLATAKALCKNGARVIVSSRSKEKAMRTMDAIREELPDADLDYALADLSSQREIRKMAAGLKNSYSKLDVLINNAGGWFSTFALTEDGIERQWAINHLAPFLLTQQLLPLLIQSEDPRIITVSSDSHFHGKIHFDDVNLRQNYHGLRAYAQSKLANVLFTREFERRKTERKLSSYAVQPGLVKTDIGLKHTLSLHGLAWKIRRLTGKSPERGAETSVYLAISKEVGGISGAYWDKCKQKNQSKKANSSEDASRLWELSKEMCGIDTYFDG</sequence>
<keyword evidence="1 2" id="KW-0560">Oxidoreductase</keyword>
<accession>A0ABT8CB91</accession>
<evidence type="ECO:0000313" key="3">
    <source>
        <dbReference type="Proteomes" id="UP001236663"/>
    </source>
</evidence>
<gene>
    <name evidence="2" type="ORF">QWZ15_19810</name>
</gene>
<dbReference type="PANTHER" id="PTHR43157">
    <property type="entry name" value="PHOSPHATIDYLINOSITOL-GLYCAN BIOSYNTHESIS CLASS F PROTEIN-RELATED"/>
    <property type="match status" value="1"/>
</dbReference>
<dbReference type="GO" id="GO:0016491">
    <property type="term" value="F:oxidoreductase activity"/>
    <property type="evidence" value="ECO:0007669"/>
    <property type="project" value="UniProtKB-KW"/>
</dbReference>
<evidence type="ECO:0000256" key="1">
    <source>
        <dbReference type="ARBA" id="ARBA00023002"/>
    </source>
</evidence>
<dbReference type="CDD" id="cd05327">
    <property type="entry name" value="retinol-DH_like_SDR_c_like"/>
    <property type="match status" value="1"/>
</dbReference>
<name>A0ABT8CB91_9BACT</name>
<dbReference type="InterPro" id="IPR002347">
    <property type="entry name" value="SDR_fam"/>
</dbReference>
<organism evidence="2 3">
    <name type="scientific">Cyclobacterium jeungdonense</name>
    <dbReference type="NCBI Taxonomy" id="708087"/>
    <lineage>
        <taxon>Bacteria</taxon>
        <taxon>Pseudomonadati</taxon>
        <taxon>Bacteroidota</taxon>
        <taxon>Cytophagia</taxon>
        <taxon>Cytophagales</taxon>
        <taxon>Cyclobacteriaceae</taxon>
        <taxon>Cyclobacterium</taxon>
    </lineage>
</organism>
<dbReference type="SUPFAM" id="SSF51735">
    <property type="entry name" value="NAD(P)-binding Rossmann-fold domains"/>
    <property type="match status" value="1"/>
</dbReference>
<reference evidence="3" key="1">
    <citation type="journal article" date="2019" name="Int. J. Syst. Evol. Microbiol.">
        <title>The Global Catalogue of Microorganisms (GCM) 10K type strain sequencing project: providing services to taxonomists for standard genome sequencing and annotation.</title>
        <authorList>
            <consortium name="The Broad Institute Genomics Platform"/>
            <consortium name="The Broad Institute Genome Sequencing Center for Infectious Disease"/>
            <person name="Wu L."/>
            <person name="Ma J."/>
        </authorList>
    </citation>
    <scope>NUCLEOTIDE SEQUENCE [LARGE SCALE GENOMIC DNA]</scope>
    <source>
        <strain evidence="3">CECT 7706</strain>
    </source>
</reference>
<dbReference type="PRINTS" id="PR00081">
    <property type="entry name" value="GDHRDH"/>
</dbReference>
<dbReference type="EC" id="1.-.-.-" evidence="2"/>
<dbReference type="Proteomes" id="UP001236663">
    <property type="component" value="Unassembled WGS sequence"/>
</dbReference>
<dbReference type="Gene3D" id="3.40.50.720">
    <property type="entry name" value="NAD(P)-binding Rossmann-like Domain"/>
    <property type="match status" value="1"/>
</dbReference>
<protein>
    <submittedName>
        <fullName evidence="2">SDR family oxidoreductase</fullName>
        <ecNumber evidence="2">1.-.-.-</ecNumber>
    </submittedName>
</protein>